<dbReference type="AlphaFoldDB" id="A0A414B882"/>
<accession>A0A414B882</accession>
<proteinExistence type="predicted"/>
<gene>
    <name evidence="1" type="ORF">DW833_03875</name>
</gene>
<dbReference type="EMBL" id="QSID01000003">
    <property type="protein sequence ID" value="RHC66987.1"/>
    <property type="molecule type" value="Genomic_DNA"/>
</dbReference>
<reference evidence="1 2" key="1">
    <citation type="submission" date="2018-08" db="EMBL/GenBank/DDBJ databases">
        <title>A genome reference for cultivated species of the human gut microbiota.</title>
        <authorList>
            <person name="Zou Y."/>
            <person name="Xue W."/>
            <person name="Luo G."/>
        </authorList>
    </citation>
    <scope>NUCLEOTIDE SEQUENCE [LARGE SCALE GENOMIC DNA]</scope>
    <source>
        <strain evidence="1 2">AM34-3LB</strain>
    </source>
</reference>
<sequence length="76" mass="9092">MSPNTSEKVSTFVDRMILSDKSVIKLKKTENDKEDMYMTEFEYQERIIRIIRKITSKGALEYIYKIVKFVYIHGIH</sequence>
<evidence type="ECO:0000313" key="2">
    <source>
        <dbReference type="Proteomes" id="UP000284621"/>
    </source>
</evidence>
<dbReference type="Proteomes" id="UP000284621">
    <property type="component" value="Unassembled WGS sequence"/>
</dbReference>
<comment type="caution">
    <text evidence="1">The sequence shown here is derived from an EMBL/GenBank/DDBJ whole genome shotgun (WGS) entry which is preliminary data.</text>
</comment>
<protein>
    <submittedName>
        <fullName evidence="1">Uncharacterized protein</fullName>
    </submittedName>
</protein>
<evidence type="ECO:0000313" key="1">
    <source>
        <dbReference type="EMBL" id="RHC66987.1"/>
    </source>
</evidence>
<organism evidence="1 2">
    <name type="scientific">Anaerobutyricum hallii</name>
    <dbReference type="NCBI Taxonomy" id="39488"/>
    <lineage>
        <taxon>Bacteria</taxon>
        <taxon>Bacillati</taxon>
        <taxon>Bacillota</taxon>
        <taxon>Clostridia</taxon>
        <taxon>Lachnospirales</taxon>
        <taxon>Lachnospiraceae</taxon>
        <taxon>Anaerobutyricum</taxon>
    </lineage>
</organism>
<name>A0A414B882_9FIRM</name>
<keyword evidence="2" id="KW-1185">Reference proteome</keyword>